<proteinExistence type="predicted"/>
<reference evidence="5 6" key="1">
    <citation type="submission" date="2015-03" db="EMBL/GenBank/DDBJ databases">
        <title>Draft genome of the nematode, Opisthorchis viverrini.</title>
        <authorList>
            <person name="Mitreva M."/>
        </authorList>
    </citation>
    <scope>NUCLEOTIDE SEQUENCE [LARGE SCALE GENOMIC DNA]</scope>
    <source>
        <strain evidence="5">Khon Kaen</strain>
    </source>
</reference>
<protein>
    <recommendedName>
        <fullName evidence="4">PDZ domain-containing protein</fullName>
    </recommendedName>
</protein>
<dbReference type="Gene3D" id="3.40.850.10">
    <property type="entry name" value="Kinesin motor domain"/>
    <property type="match status" value="1"/>
</dbReference>
<keyword evidence="2" id="KW-0067">ATP-binding</keyword>
<feature type="domain" description="PDZ" evidence="4">
    <location>
        <begin position="94"/>
        <end position="188"/>
    </location>
</feature>
<dbReference type="PROSITE" id="PS50106">
    <property type="entry name" value="PDZ"/>
    <property type="match status" value="1"/>
</dbReference>
<dbReference type="SUPFAM" id="SSF52540">
    <property type="entry name" value="P-loop containing nucleoside triphosphate hydrolases"/>
    <property type="match status" value="1"/>
</dbReference>
<evidence type="ECO:0000259" key="4">
    <source>
        <dbReference type="PROSITE" id="PS50106"/>
    </source>
</evidence>
<gene>
    <name evidence="5" type="ORF">X801_05897</name>
</gene>
<dbReference type="GO" id="GO:0005524">
    <property type="term" value="F:ATP binding"/>
    <property type="evidence" value="ECO:0007669"/>
    <property type="project" value="UniProtKB-KW"/>
</dbReference>
<dbReference type="SMART" id="SM00228">
    <property type="entry name" value="PDZ"/>
    <property type="match status" value="1"/>
</dbReference>
<dbReference type="Pfam" id="PF17820">
    <property type="entry name" value="PDZ_6"/>
    <property type="match status" value="1"/>
</dbReference>
<dbReference type="AlphaFoldDB" id="A0A1S8WV63"/>
<accession>A0A1S8WV63</accession>
<dbReference type="EMBL" id="KV894385">
    <property type="protein sequence ID" value="OON18251.1"/>
    <property type="molecule type" value="Genomic_DNA"/>
</dbReference>
<feature type="compositionally biased region" description="Basic and acidic residues" evidence="3">
    <location>
        <begin position="15"/>
        <end position="28"/>
    </location>
</feature>
<dbReference type="InterPro" id="IPR036961">
    <property type="entry name" value="Kinesin_motor_dom_sf"/>
</dbReference>
<dbReference type="SUPFAM" id="SSF50156">
    <property type="entry name" value="PDZ domain-like"/>
    <property type="match status" value="1"/>
</dbReference>
<keyword evidence="1" id="KW-0547">Nucleotide-binding</keyword>
<evidence type="ECO:0000313" key="6">
    <source>
        <dbReference type="Proteomes" id="UP000243686"/>
    </source>
</evidence>
<dbReference type="InterPro" id="IPR036034">
    <property type="entry name" value="PDZ_sf"/>
</dbReference>
<evidence type="ECO:0000313" key="5">
    <source>
        <dbReference type="EMBL" id="OON18251.1"/>
    </source>
</evidence>
<evidence type="ECO:0000256" key="2">
    <source>
        <dbReference type="ARBA" id="ARBA00022840"/>
    </source>
</evidence>
<dbReference type="Gene3D" id="2.30.42.10">
    <property type="match status" value="1"/>
</dbReference>
<feature type="region of interest" description="Disordered" evidence="3">
    <location>
        <begin position="1"/>
        <end position="51"/>
    </location>
</feature>
<evidence type="ECO:0000256" key="3">
    <source>
        <dbReference type="SAM" id="MobiDB-lite"/>
    </source>
</evidence>
<dbReference type="InterPro" id="IPR027417">
    <property type="entry name" value="P-loop_NTPase"/>
</dbReference>
<organism evidence="5 6">
    <name type="scientific">Opisthorchis viverrini</name>
    <name type="common">Southeast Asian liver fluke</name>
    <dbReference type="NCBI Taxonomy" id="6198"/>
    <lineage>
        <taxon>Eukaryota</taxon>
        <taxon>Metazoa</taxon>
        <taxon>Spiralia</taxon>
        <taxon>Lophotrochozoa</taxon>
        <taxon>Platyhelminthes</taxon>
        <taxon>Trematoda</taxon>
        <taxon>Digenea</taxon>
        <taxon>Opisthorchiida</taxon>
        <taxon>Opisthorchiata</taxon>
        <taxon>Opisthorchiidae</taxon>
        <taxon>Opisthorchis</taxon>
    </lineage>
</organism>
<feature type="compositionally biased region" description="Polar residues" evidence="3">
    <location>
        <begin position="33"/>
        <end position="50"/>
    </location>
</feature>
<keyword evidence="6" id="KW-1185">Reference proteome</keyword>
<sequence length="462" mass="51486">MDELQECASSSGHRPTQDEIRRIHEEIFGKPNASRSRILQHTPQEQQDSIPGQMLEHFRDPIADSTLSDEAPSTSSRRRTPILWSPPESNLIFAVSLNKDPDQGFGMLLRRGLYVERREVTLDGQFLEFRTQALFSEPGPSGVSIGLLPGDRLVAVNDTDTQHLPLTDVVQLIRTFGSSVTLSVKPSPELLEFSERTFGCLTMPNIGEKGASRDPELLSISARAMVVRPKVIHAGGFTNLYMGILETLYGMYLQRPSETPLMSFPMYESPKNYSTPASSSYRLGDTSHVTESEENIPVWLSTRDGYKTATLLNCLPNGRGRILILPEQEEIEIDIECLERSNPATFDHIEDVADLRYLNECSLTHTLIQRFGSGQVCTYASGSYLLTINPMTRLNIYSEAPASTVMPPSLQHIRTLLPRAQSTAIRPKRGLQPAAGFQSPCSVKPSVFQADLARGNREPRWI</sequence>
<dbReference type="Proteomes" id="UP000243686">
    <property type="component" value="Unassembled WGS sequence"/>
</dbReference>
<name>A0A1S8WV63_OPIVI</name>
<dbReference type="InterPro" id="IPR041489">
    <property type="entry name" value="PDZ_6"/>
</dbReference>
<dbReference type="InterPro" id="IPR001478">
    <property type="entry name" value="PDZ"/>
</dbReference>
<evidence type="ECO:0000256" key="1">
    <source>
        <dbReference type="ARBA" id="ARBA00022741"/>
    </source>
</evidence>